<dbReference type="PANTHER" id="PTHR45632">
    <property type="entry name" value="LD33804P"/>
    <property type="match status" value="1"/>
</dbReference>
<sequence>MSHHSAAFGLMQENSNNTAKAQSKGPFEVPRIADVWVQHIPIAPRQENTAVFLPPDNIAIIGGIATKGNTTATTDLVQLYFDRGKSMEYSVADGKIFILGGLAETATAWNAAPASRVDNPGTDVWEELDDMPDARGSAAVGAWEGKIILAGGLKQIQLVSPYAQDTVATVSIYDIKARICTEAPEMPDARDHAGAAIVDGKFYVLGGRTNASIRCKNTTLVLDLGDFNAGWTTLETRMPTARSGLSVGAVGTKIYTFGGEGNLEVDSGVFNQTEAYDVETGHWATLEQMEVPRHGTAGVSAAGKIYIPGGGEVIGIGPSSYFDGFAVLG</sequence>
<dbReference type="SMART" id="SM00612">
    <property type="entry name" value="Kelch"/>
    <property type="match status" value="4"/>
</dbReference>
<dbReference type="InterPro" id="IPR015915">
    <property type="entry name" value="Kelch-typ_b-propeller"/>
</dbReference>
<organism evidence="1 2">
    <name type="scientific">Lophiotrema nucula</name>
    <dbReference type="NCBI Taxonomy" id="690887"/>
    <lineage>
        <taxon>Eukaryota</taxon>
        <taxon>Fungi</taxon>
        <taxon>Dikarya</taxon>
        <taxon>Ascomycota</taxon>
        <taxon>Pezizomycotina</taxon>
        <taxon>Dothideomycetes</taxon>
        <taxon>Pleosporomycetidae</taxon>
        <taxon>Pleosporales</taxon>
        <taxon>Lophiotremataceae</taxon>
        <taxon>Lophiotrema</taxon>
    </lineage>
</organism>
<dbReference type="EMBL" id="ML977322">
    <property type="protein sequence ID" value="KAF2115613.1"/>
    <property type="molecule type" value="Genomic_DNA"/>
</dbReference>
<dbReference type="AlphaFoldDB" id="A0A6A5Z9M9"/>
<dbReference type="SUPFAM" id="SSF117281">
    <property type="entry name" value="Kelch motif"/>
    <property type="match status" value="1"/>
</dbReference>
<evidence type="ECO:0000313" key="1">
    <source>
        <dbReference type="EMBL" id="KAF2115613.1"/>
    </source>
</evidence>
<dbReference type="Proteomes" id="UP000799770">
    <property type="component" value="Unassembled WGS sequence"/>
</dbReference>
<evidence type="ECO:0000313" key="2">
    <source>
        <dbReference type="Proteomes" id="UP000799770"/>
    </source>
</evidence>
<dbReference type="OrthoDB" id="45365at2759"/>
<dbReference type="InterPro" id="IPR006652">
    <property type="entry name" value="Kelch_1"/>
</dbReference>
<name>A0A6A5Z9M9_9PLEO</name>
<reference evidence="1" key="1">
    <citation type="journal article" date="2020" name="Stud. Mycol.">
        <title>101 Dothideomycetes genomes: a test case for predicting lifestyles and emergence of pathogens.</title>
        <authorList>
            <person name="Haridas S."/>
            <person name="Albert R."/>
            <person name="Binder M."/>
            <person name="Bloem J."/>
            <person name="Labutti K."/>
            <person name="Salamov A."/>
            <person name="Andreopoulos B."/>
            <person name="Baker S."/>
            <person name="Barry K."/>
            <person name="Bills G."/>
            <person name="Bluhm B."/>
            <person name="Cannon C."/>
            <person name="Castanera R."/>
            <person name="Culley D."/>
            <person name="Daum C."/>
            <person name="Ezra D."/>
            <person name="Gonzalez J."/>
            <person name="Henrissat B."/>
            <person name="Kuo A."/>
            <person name="Liang C."/>
            <person name="Lipzen A."/>
            <person name="Lutzoni F."/>
            <person name="Magnuson J."/>
            <person name="Mondo S."/>
            <person name="Nolan M."/>
            <person name="Ohm R."/>
            <person name="Pangilinan J."/>
            <person name="Park H.-J."/>
            <person name="Ramirez L."/>
            <person name="Alfaro M."/>
            <person name="Sun H."/>
            <person name="Tritt A."/>
            <person name="Yoshinaga Y."/>
            <person name="Zwiers L.-H."/>
            <person name="Turgeon B."/>
            <person name="Goodwin S."/>
            <person name="Spatafora J."/>
            <person name="Crous P."/>
            <person name="Grigoriev I."/>
        </authorList>
    </citation>
    <scope>NUCLEOTIDE SEQUENCE</scope>
    <source>
        <strain evidence="1">CBS 627.86</strain>
    </source>
</reference>
<keyword evidence="2" id="KW-1185">Reference proteome</keyword>
<evidence type="ECO:0008006" key="3">
    <source>
        <dbReference type="Google" id="ProtNLM"/>
    </source>
</evidence>
<protein>
    <recommendedName>
        <fullName evidence="3">Galactose oxidase</fullName>
    </recommendedName>
</protein>
<gene>
    <name evidence="1" type="ORF">BDV96DRAFT_612317</name>
</gene>
<dbReference type="PANTHER" id="PTHR45632:SF24">
    <property type="entry name" value="GALACTOSE OXIDASE"/>
    <property type="match status" value="1"/>
</dbReference>
<proteinExistence type="predicted"/>
<accession>A0A6A5Z9M9</accession>
<dbReference type="Pfam" id="PF24681">
    <property type="entry name" value="Kelch_KLHDC2_KLHL20_DRC7"/>
    <property type="match status" value="1"/>
</dbReference>
<dbReference type="Gene3D" id="2.120.10.80">
    <property type="entry name" value="Kelch-type beta propeller"/>
    <property type="match status" value="1"/>
</dbReference>